<dbReference type="InterPro" id="IPR011712">
    <property type="entry name" value="Sig_transdc_His_kin_sub3_dim/P"/>
</dbReference>
<evidence type="ECO:0000313" key="13">
    <source>
        <dbReference type="Proteomes" id="UP000239494"/>
    </source>
</evidence>
<dbReference type="CDD" id="cd16917">
    <property type="entry name" value="HATPase_UhpB-NarQ-NarX-like"/>
    <property type="match status" value="1"/>
</dbReference>
<dbReference type="Gene3D" id="1.20.5.1930">
    <property type="match status" value="1"/>
</dbReference>
<feature type="transmembrane region" description="Helical" evidence="9">
    <location>
        <begin position="50"/>
        <end position="69"/>
    </location>
</feature>
<dbReference type="InterPro" id="IPR036890">
    <property type="entry name" value="HATPase_C_sf"/>
</dbReference>
<keyword evidence="5" id="KW-0547">Nucleotide-binding</keyword>
<dbReference type="Pfam" id="PF02518">
    <property type="entry name" value="HATPase_c"/>
    <property type="match status" value="1"/>
</dbReference>
<reference evidence="12 13" key="1">
    <citation type="submission" date="2018-03" db="EMBL/GenBank/DDBJ databases">
        <title>Genomic Encyclopedia of Archaeal and Bacterial Type Strains, Phase II (KMG-II): from individual species to whole genera.</title>
        <authorList>
            <person name="Goeker M."/>
        </authorList>
    </citation>
    <scope>NUCLEOTIDE SEQUENCE [LARGE SCALE GENOMIC DNA]</scope>
    <source>
        <strain evidence="12 13">DSM 44720</strain>
    </source>
</reference>
<evidence type="ECO:0000256" key="1">
    <source>
        <dbReference type="ARBA" id="ARBA00000085"/>
    </source>
</evidence>
<dbReference type="OrthoDB" id="227596at2"/>
<dbReference type="Proteomes" id="UP000239494">
    <property type="component" value="Unassembled WGS sequence"/>
</dbReference>
<evidence type="ECO:0000259" key="10">
    <source>
        <dbReference type="Pfam" id="PF02518"/>
    </source>
</evidence>
<organism evidence="12 13">
    <name type="scientific">Umezawaea tangerina</name>
    <dbReference type="NCBI Taxonomy" id="84725"/>
    <lineage>
        <taxon>Bacteria</taxon>
        <taxon>Bacillati</taxon>
        <taxon>Actinomycetota</taxon>
        <taxon>Actinomycetes</taxon>
        <taxon>Pseudonocardiales</taxon>
        <taxon>Pseudonocardiaceae</taxon>
        <taxon>Umezawaea</taxon>
    </lineage>
</organism>
<evidence type="ECO:0000259" key="11">
    <source>
        <dbReference type="Pfam" id="PF07730"/>
    </source>
</evidence>
<keyword evidence="9" id="KW-0812">Transmembrane</keyword>
<keyword evidence="9" id="KW-1133">Transmembrane helix</keyword>
<evidence type="ECO:0000256" key="6">
    <source>
        <dbReference type="ARBA" id="ARBA00022777"/>
    </source>
</evidence>
<dbReference type="PANTHER" id="PTHR24421">
    <property type="entry name" value="NITRATE/NITRITE SENSOR PROTEIN NARX-RELATED"/>
    <property type="match status" value="1"/>
</dbReference>
<proteinExistence type="predicted"/>
<feature type="domain" description="Histidine kinase/HSP90-like ATPase" evidence="10">
    <location>
        <begin position="273"/>
        <end position="359"/>
    </location>
</feature>
<keyword evidence="4" id="KW-0808">Transferase</keyword>
<dbReference type="InterPro" id="IPR050482">
    <property type="entry name" value="Sensor_HK_TwoCompSys"/>
</dbReference>
<evidence type="ECO:0000256" key="2">
    <source>
        <dbReference type="ARBA" id="ARBA00012438"/>
    </source>
</evidence>
<dbReference type="GO" id="GO:0000155">
    <property type="term" value="F:phosphorelay sensor kinase activity"/>
    <property type="evidence" value="ECO:0007669"/>
    <property type="project" value="InterPro"/>
</dbReference>
<evidence type="ECO:0000256" key="3">
    <source>
        <dbReference type="ARBA" id="ARBA00022553"/>
    </source>
</evidence>
<dbReference type="EMBL" id="PVTF01000002">
    <property type="protein sequence ID" value="PRY45087.1"/>
    <property type="molecule type" value="Genomic_DNA"/>
</dbReference>
<dbReference type="GO" id="GO:0016020">
    <property type="term" value="C:membrane"/>
    <property type="evidence" value="ECO:0007669"/>
    <property type="project" value="InterPro"/>
</dbReference>
<comment type="caution">
    <text evidence="12">The sequence shown here is derived from an EMBL/GenBank/DDBJ whole genome shotgun (WGS) entry which is preliminary data.</text>
</comment>
<evidence type="ECO:0000256" key="4">
    <source>
        <dbReference type="ARBA" id="ARBA00022679"/>
    </source>
</evidence>
<dbReference type="AlphaFoldDB" id="A0A2T0THB7"/>
<dbReference type="InterPro" id="IPR003594">
    <property type="entry name" value="HATPase_dom"/>
</dbReference>
<gene>
    <name evidence="12" type="ORF">CLV43_102652</name>
</gene>
<keyword evidence="6 12" id="KW-0418">Kinase</keyword>
<dbReference type="PANTHER" id="PTHR24421:SF10">
    <property type="entry name" value="NITRATE_NITRITE SENSOR PROTEIN NARQ"/>
    <property type="match status" value="1"/>
</dbReference>
<keyword evidence="8" id="KW-0902">Two-component regulatory system</keyword>
<feature type="transmembrane region" description="Helical" evidence="9">
    <location>
        <begin position="90"/>
        <end position="112"/>
    </location>
</feature>
<evidence type="ECO:0000313" key="12">
    <source>
        <dbReference type="EMBL" id="PRY45087.1"/>
    </source>
</evidence>
<dbReference type="RefSeq" id="WP_106186849.1">
    <property type="nucleotide sequence ID" value="NZ_PVTF01000002.1"/>
</dbReference>
<evidence type="ECO:0000256" key="7">
    <source>
        <dbReference type="ARBA" id="ARBA00022840"/>
    </source>
</evidence>
<dbReference type="SUPFAM" id="SSF55874">
    <property type="entry name" value="ATPase domain of HSP90 chaperone/DNA topoisomerase II/histidine kinase"/>
    <property type="match status" value="1"/>
</dbReference>
<sequence>MIRSVRADVVLAVVLTAVSTAALDSAVDWQAYPLAALSVAPIALRQRAPLTVTLVMCAALISFVLLGYGDFPDSGVGAVVGLFSVAQLRPWPSTAVALAVVLLALVTVYSTVVGTADGWPGLAAAVVQCVTMCLLGESTKRWSQRVERLAERAATAVADERVRIAHELHDIMAHHMSVISLQSGLAEHVLTSDQETARKAMAAVGGTSREALAEMRRLLTVLRPEAPEGLRPQPGLSELEGLVARLRETGLRVDLAVTGRRRALPPGLDLCAYRVAQESLTNVLKHAGPAEARVRLDYREQVLTLEVVDDGHGPSAHRGATTPRGIAGMRERTELYGGVLDAGPRPEGGFAVLLRLPCEETP</sequence>
<keyword evidence="9" id="KW-0472">Membrane</keyword>
<feature type="domain" description="Signal transduction histidine kinase subgroup 3 dimerisation and phosphoacceptor" evidence="11">
    <location>
        <begin position="160"/>
        <end position="225"/>
    </location>
</feature>
<evidence type="ECO:0000256" key="5">
    <source>
        <dbReference type="ARBA" id="ARBA00022741"/>
    </source>
</evidence>
<keyword evidence="13" id="KW-1185">Reference proteome</keyword>
<protein>
    <recommendedName>
        <fullName evidence="2">histidine kinase</fullName>
        <ecNumber evidence="2">2.7.13.3</ecNumber>
    </recommendedName>
</protein>
<dbReference type="EC" id="2.7.13.3" evidence="2"/>
<evidence type="ECO:0000256" key="9">
    <source>
        <dbReference type="SAM" id="Phobius"/>
    </source>
</evidence>
<dbReference type="Gene3D" id="3.30.565.10">
    <property type="entry name" value="Histidine kinase-like ATPase, C-terminal domain"/>
    <property type="match status" value="1"/>
</dbReference>
<evidence type="ECO:0000256" key="8">
    <source>
        <dbReference type="ARBA" id="ARBA00023012"/>
    </source>
</evidence>
<name>A0A2T0THB7_9PSEU</name>
<keyword evidence="3" id="KW-0597">Phosphoprotein</keyword>
<dbReference type="GO" id="GO:0046983">
    <property type="term" value="F:protein dimerization activity"/>
    <property type="evidence" value="ECO:0007669"/>
    <property type="project" value="InterPro"/>
</dbReference>
<comment type="catalytic activity">
    <reaction evidence="1">
        <text>ATP + protein L-histidine = ADP + protein N-phospho-L-histidine.</text>
        <dbReference type="EC" id="2.7.13.3"/>
    </reaction>
</comment>
<accession>A0A2T0THB7</accession>
<dbReference type="Pfam" id="PF07730">
    <property type="entry name" value="HisKA_3"/>
    <property type="match status" value="1"/>
</dbReference>
<dbReference type="GO" id="GO:0005524">
    <property type="term" value="F:ATP binding"/>
    <property type="evidence" value="ECO:0007669"/>
    <property type="project" value="UniProtKB-KW"/>
</dbReference>
<keyword evidence="7" id="KW-0067">ATP-binding</keyword>